<dbReference type="Pfam" id="PF13975">
    <property type="entry name" value="gag-asp_proteas"/>
    <property type="match status" value="1"/>
</dbReference>
<dbReference type="InterPro" id="IPR034122">
    <property type="entry name" value="Retropepsin-like_bacterial"/>
</dbReference>
<dbReference type="SUPFAM" id="SSF50630">
    <property type="entry name" value="Acid proteases"/>
    <property type="match status" value="1"/>
</dbReference>
<dbReference type="PROSITE" id="PS00141">
    <property type="entry name" value="ASP_PROTEASE"/>
    <property type="match status" value="1"/>
</dbReference>
<organism evidence="1">
    <name type="scientific">hydrothermal vent metagenome</name>
    <dbReference type="NCBI Taxonomy" id="652676"/>
    <lineage>
        <taxon>unclassified sequences</taxon>
        <taxon>metagenomes</taxon>
        <taxon>ecological metagenomes</taxon>
    </lineage>
</organism>
<dbReference type="InterPro" id="IPR001969">
    <property type="entry name" value="Aspartic_peptidase_AS"/>
</dbReference>
<evidence type="ECO:0000313" key="1">
    <source>
        <dbReference type="EMBL" id="VAW50928.1"/>
    </source>
</evidence>
<gene>
    <name evidence="1" type="ORF">MNBD_GAMMA05-1429</name>
</gene>
<dbReference type="InterPro" id="IPR011969">
    <property type="entry name" value="Clan_AA_Asp_peptidase_C"/>
</dbReference>
<dbReference type="InterPro" id="IPR021109">
    <property type="entry name" value="Peptidase_aspartic_dom_sf"/>
</dbReference>
<dbReference type="EMBL" id="UOFE01000009">
    <property type="protein sequence ID" value="VAW50928.1"/>
    <property type="molecule type" value="Genomic_DNA"/>
</dbReference>
<evidence type="ECO:0008006" key="2">
    <source>
        <dbReference type="Google" id="ProtNLM"/>
    </source>
</evidence>
<protein>
    <recommendedName>
        <fullName evidence="2">Aspartyl protease</fullName>
    </recommendedName>
</protein>
<dbReference type="CDD" id="cd05483">
    <property type="entry name" value="retropepsin_like_bacteria"/>
    <property type="match status" value="1"/>
</dbReference>
<reference evidence="1" key="1">
    <citation type="submission" date="2018-06" db="EMBL/GenBank/DDBJ databases">
        <authorList>
            <person name="Zhirakovskaya E."/>
        </authorList>
    </citation>
    <scope>NUCLEOTIDE SEQUENCE</scope>
</reference>
<dbReference type="Gene3D" id="2.40.70.10">
    <property type="entry name" value="Acid Proteases"/>
    <property type="match status" value="1"/>
</dbReference>
<dbReference type="GO" id="GO:0006508">
    <property type="term" value="P:proteolysis"/>
    <property type="evidence" value="ECO:0007669"/>
    <property type="project" value="InterPro"/>
</dbReference>
<dbReference type="NCBIfam" id="TIGR02281">
    <property type="entry name" value="clan_AA_DTGA"/>
    <property type="match status" value="1"/>
</dbReference>
<sequence length="218" mass="23538">MKNINLTLLPFLLLAFHGTAIAIEQLQVQGLFSNKVVLMVDGKRHIIAAGKTSPEGVKVISVSKTGAVLEIDGQQKQYALGSGSTISTSFTERKSLKETIYKNSGGMYLTYGNINGRSVRFLVDTGASAVAMNTVQAKNLAIDYEKYGSLTRVSTASGFEKGYRIRLKSVTVGDITERNVEALVIDGNHPGPILLGMTFLSRLNVQHSGNAMTLLQKD</sequence>
<dbReference type="GO" id="GO:0004190">
    <property type="term" value="F:aspartic-type endopeptidase activity"/>
    <property type="evidence" value="ECO:0007669"/>
    <property type="project" value="InterPro"/>
</dbReference>
<accession>A0A3B0W4T6</accession>
<dbReference type="AlphaFoldDB" id="A0A3B0W4T6"/>
<proteinExistence type="predicted"/>
<name>A0A3B0W4T6_9ZZZZ</name>